<accession>A0AAN7P7V7</accession>
<evidence type="ECO:0000313" key="3">
    <source>
        <dbReference type="EMBL" id="KAK4883045.1"/>
    </source>
</evidence>
<feature type="chain" id="PRO_5042826368" evidence="2">
    <location>
        <begin position="27"/>
        <end position="202"/>
    </location>
</feature>
<keyword evidence="1" id="KW-0812">Transmembrane</keyword>
<dbReference type="EMBL" id="JARPUR010000002">
    <property type="protein sequence ID" value="KAK4883045.1"/>
    <property type="molecule type" value="Genomic_DNA"/>
</dbReference>
<organism evidence="3 4">
    <name type="scientific">Aquatica leii</name>
    <dbReference type="NCBI Taxonomy" id="1421715"/>
    <lineage>
        <taxon>Eukaryota</taxon>
        <taxon>Metazoa</taxon>
        <taxon>Ecdysozoa</taxon>
        <taxon>Arthropoda</taxon>
        <taxon>Hexapoda</taxon>
        <taxon>Insecta</taxon>
        <taxon>Pterygota</taxon>
        <taxon>Neoptera</taxon>
        <taxon>Endopterygota</taxon>
        <taxon>Coleoptera</taxon>
        <taxon>Polyphaga</taxon>
        <taxon>Elateriformia</taxon>
        <taxon>Elateroidea</taxon>
        <taxon>Lampyridae</taxon>
        <taxon>Luciolinae</taxon>
        <taxon>Aquatica</taxon>
    </lineage>
</organism>
<gene>
    <name evidence="3" type="ORF">RN001_006364</name>
</gene>
<name>A0AAN7P7V7_9COLE</name>
<keyword evidence="2" id="KW-0732">Signal</keyword>
<evidence type="ECO:0000256" key="2">
    <source>
        <dbReference type="SAM" id="SignalP"/>
    </source>
</evidence>
<dbReference type="Proteomes" id="UP001353858">
    <property type="component" value="Unassembled WGS sequence"/>
</dbReference>
<feature type="signal peptide" evidence="2">
    <location>
        <begin position="1"/>
        <end position="26"/>
    </location>
</feature>
<keyword evidence="1" id="KW-0472">Membrane</keyword>
<dbReference type="AlphaFoldDB" id="A0AAN7P7V7"/>
<sequence>MRRLNKMKTFILFTICLSVTLNVVDCENATNVQSDFSDDIIEEGRTLIHNTLKRFMVIAPAIFFKLGIAFTLLLIVTLVAANNGFIGFLILVVGLSTVLSRFQSRPTPIIQPAPAALPVSFASFPQYAQQYAHQYGHHHHHPWIDRSDNAETLQKASKTVNGYYGVQQDNFDNNFNYDSNADTRNTGVYYKNRFTASPYSTQ</sequence>
<feature type="transmembrane region" description="Helical" evidence="1">
    <location>
        <begin position="55"/>
        <end position="78"/>
    </location>
</feature>
<protein>
    <submittedName>
        <fullName evidence="3">Uncharacterized protein</fullName>
    </submittedName>
</protein>
<feature type="transmembrane region" description="Helical" evidence="1">
    <location>
        <begin position="85"/>
        <end position="102"/>
    </location>
</feature>
<proteinExistence type="predicted"/>
<evidence type="ECO:0000313" key="4">
    <source>
        <dbReference type="Proteomes" id="UP001353858"/>
    </source>
</evidence>
<keyword evidence="4" id="KW-1185">Reference proteome</keyword>
<reference evidence="4" key="1">
    <citation type="submission" date="2023-01" db="EMBL/GenBank/DDBJ databases">
        <title>Key to firefly adult light organ development and bioluminescence: homeobox transcription factors regulate luciferase expression and transportation to peroxisome.</title>
        <authorList>
            <person name="Fu X."/>
        </authorList>
    </citation>
    <scope>NUCLEOTIDE SEQUENCE [LARGE SCALE GENOMIC DNA]</scope>
</reference>
<evidence type="ECO:0000256" key="1">
    <source>
        <dbReference type="SAM" id="Phobius"/>
    </source>
</evidence>
<comment type="caution">
    <text evidence="3">The sequence shown here is derived from an EMBL/GenBank/DDBJ whole genome shotgun (WGS) entry which is preliminary data.</text>
</comment>
<keyword evidence="1" id="KW-1133">Transmembrane helix</keyword>